<dbReference type="SUPFAM" id="SSF56037">
    <property type="entry name" value="PheT/TilS domain"/>
    <property type="match status" value="1"/>
</dbReference>
<dbReference type="InterPro" id="IPR020825">
    <property type="entry name" value="Phe-tRNA_synthase-like_B3/B4"/>
</dbReference>
<protein>
    <submittedName>
        <fullName evidence="2">tRNA-binding protein</fullName>
    </submittedName>
</protein>
<reference evidence="2 3" key="1">
    <citation type="journal article" date="2024" name="Int. J. Syst. Evol. Microbiol.">
        <title>Clostridium omnivorum sp. nov., isolated from anoxic soil under the treatment of reductive soil disinfestation.</title>
        <authorList>
            <person name="Ueki A."/>
            <person name="Tonouchi A."/>
            <person name="Kaku N."/>
            <person name="Honma S."/>
            <person name="Ueki K."/>
        </authorList>
    </citation>
    <scope>NUCLEOTIDE SEQUENCE [LARGE SCALE GENOMIC DNA]</scope>
    <source>
        <strain evidence="2 3">E14</strain>
    </source>
</reference>
<accession>A0ABQ5N1L0</accession>
<keyword evidence="3" id="KW-1185">Reference proteome</keyword>
<sequence>MINISISNKIKEKCPEVAIACIKAKVKVSDSSEKLWEEINDESQKFINKLELKDVLEIENIKASRKAYKMLGKDPSKYRLSSESLIRRLVKGLELYKVNNIVDINNLISLRTANSVGTYDIDNIGASISFTVGDIGENYEGIGRGSINLENLPVFEDEKGKFGSTTSDSRRAMITEDTNYILMNIISFNGSEKLDTYIKDAVNLLEKYASGEEIEYKIIQ</sequence>
<dbReference type="InterPro" id="IPR005146">
    <property type="entry name" value="B3/B4_tRNA-bd"/>
</dbReference>
<evidence type="ECO:0000313" key="3">
    <source>
        <dbReference type="Proteomes" id="UP001208567"/>
    </source>
</evidence>
<dbReference type="SMART" id="SM00873">
    <property type="entry name" value="B3_4"/>
    <property type="match status" value="1"/>
</dbReference>
<dbReference type="PANTHER" id="PTHR39209:SF2">
    <property type="entry name" value="CYTOPLASMIC PROTEIN"/>
    <property type="match status" value="1"/>
</dbReference>
<dbReference type="RefSeq" id="WP_264848345.1">
    <property type="nucleotide sequence ID" value="NZ_BRXR01000001.1"/>
</dbReference>
<dbReference type="Pfam" id="PF03483">
    <property type="entry name" value="B3_4"/>
    <property type="match status" value="1"/>
</dbReference>
<gene>
    <name evidence="2" type="ORF">bsdE14_04760</name>
</gene>
<dbReference type="EMBL" id="BRXR01000001">
    <property type="protein sequence ID" value="GLC29066.1"/>
    <property type="molecule type" value="Genomic_DNA"/>
</dbReference>
<organism evidence="2 3">
    <name type="scientific">Clostridium omnivorum</name>
    <dbReference type="NCBI Taxonomy" id="1604902"/>
    <lineage>
        <taxon>Bacteria</taxon>
        <taxon>Bacillati</taxon>
        <taxon>Bacillota</taxon>
        <taxon>Clostridia</taxon>
        <taxon>Eubacteriales</taxon>
        <taxon>Clostridiaceae</taxon>
        <taxon>Clostridium</taxon>
    </lineage>
</organism>
<evidence type="ECO:0000313" key="2">
    <source>
        <dbReference type="EMBL" id="GLC29066.1"/>
    </source>
</evidence>
<name>A0ABQ5N1L0_9CLOT</name>
<dbReference type="Proteomes" id="UP001208567">
    <property type="component" value="Unassembled WGS sequence"/>
</dbReference>
<proteinExistence type="predicted"/>
<dbReference type="PANTHER" id="PTHR39209">
    <property type="match status" value="1"/>
</dbReference>
<dbReference type="Gene3D" id="3.50.40.10">
    <property type="entry name" value="Phenylalanyl-trna Synthetase, Chain B, domain 3"/>
    <property type="match status" value="1"/>
</dbReference>
<comment type="caution">
    <text evidence="2">The sequence shown here is derived from an EMBL/GenBank/DDBJ whole genome shotgun (WGS) entry which is preliminary data.</text>
</comment>
<feature type="domain" description="B3/B4 tRNA-binding" evidence="1">
    <location>
        <begin position="62"/>
        <end position="210"/>
    </location>
</feature>
<evidence type="ECO:0000259" key="1">
    <source>
        <dbReference type="SMART" id="SM00873"/>
    </source>
</evidence>